<dbReference type="EMBL" id="JAWDIP010000004">
    <property type="protein sequence ID" value="MDY0395996.1"/>
    <property type="molecule type" value="Genomic_DNA"/>
</dbReference>
<gene>
    <name evidence="2" type="ORF">RWE15_18515</name>
</gene>
<evidence type="ECO:0000313" key="2">
    <source>
        <dbReference type="EMBL" id="MDY0395996.1"/>
    </source>
</evidence>
<dbReference type="InterPro" id="IPR009057">
    <property type="entry name" value="Homeodomain-like_sf"/>
</dbReference>
<evidence type="ECO:0000259" key="1">
    <source>
        <dbReference type="Pfam" id="PF13556"/>
    </source>
</evidence>
<dbReference type="InterPro" id="IPR025736">
    <property type="entry name" value="PucR_C-HTH_dom"/>
</dbReference>
<name>A0ABU5CAV7_9BACI</name>
<dbReference type="InterPro" id="IPR042070">
    <property type="entry name" value="PucR_C-HTH_sf"/>
</dbReference>
<proteinExistence type="predicted"/>
<comment type="caution">
    <text evidence="2">The sequence shown here is derived from an EMBL/GenBank/DDBJ whole genome shotgun (WGS) entry which is preliminary data.</text>
</comment>
<sequence length="297" mass="34640">MLTQLKNLFSSFVLKENCSDKNIKKYRWFITPDQTIFGVEKAELSERDLQLLKAFTQPYEALLPSLTTKENEWWKRISNTEESKQPQSTASPYRFVYFIMPEQQADPISFKEALHVLFGYEAPILWLHPNEGVLIEEINEAEDQISYSQIIDTLTSDLYVNIKFLPGPFQSNLTRAPAYYQELVTFARSAFERTDKNVLTYMEAIVFSVLSHTDAADIKSVSTMTLQEFADDQPFLDTLTVFFQCNLNLSEAAKQLYMHRNSLQYRLDKFRQKTGLDVRDFHQAVTVYLGILFKHFR</sequence>
<dbReference type="PANTHER" id="PTHR33744">
    <property type="entry name" value="CARBOHYDRATE DIACID REGULATOR"/>
    <property type="match status" value="1"/>
</dbReference>
<dbReference type="InterPro" id="IPR051448">
    <property type="entry name" value="CdaR-like_regulators"/>
</dbReference>
<organism evidence="2 3">
    <name type="scientific">Tigheibacillus halophilus</name>
    <dbReference type="NCBI Taxonomy" id="361280"/>
    <lineage>
        <taxon>Bacteria</taxon>
        <taxon>Bacillati</taxon>
        <taxon>Bacillota</taxon>
        <taxon>Bacilli</taxon>
        <taxon>Bacillales</taxon>
        <taxon>Bacillaceae</taxon>
        <taxon>Tigheibacillus</taxon>
    </lineage>
</organism>
<dbReference type="SUPFAM" id="SSF46689">
    <property type="entry name" value="Homeodomain-like"/>
    <property type="match status" value="1"/>
</dbReference>
<dbReference type="RefSeq" id="WP_390352446.1">
    <property type="nucleotide sequence ID" value="NZ_JBHUIZ010000003.1"/>
</dbReference>
<feature type="domain" description="PucR C-terminal helix-turn-helix" evidence="1">
    <location>
        <begin position="236"/>
        <end position="291"/>
    </location>
</feature>
<dbReference type="Proteomes" id="UP001281447">
    <property type="component" value="Unassembled WGS sequence"/>
</dbReference>
<evidence type="ECO:0000313" key="3">
    <source>
        <dbReference type="Proteomes" id="UP001281447"/>
    </source>
</evidence>
<dbReference type="PANTHER" id="PTHR33744:SF15">
    <property type="entry name" value="CARBOHYDRATE DIACID REGULATOR"/>
    <property type="match status" value="1"/>
</dbReference>
<reference evidence="2 3" key="1">
    <citation type="submission" date="2023-10" db="EMBL/GenBank/DDBJ databases">
        <title>Virgibacillus halophilus 5B73C genome.</title>
        <authorList>
            <person name="Miliotis G."/>
            <person name="Sengupta P."/>
            <person name="Hameed A."/>
            <person name="Chuvochina M."/>
            <person name="Mcdonagh F."/>
            <person name="Simpson A.C."/>
            <person name="Singh N.K."/>
            <person name="Rekha P.D."/>
            <person name="Raman K."/>
            <person name="Hugenholtz P."/>
            <person name="Venkateswaran K."/>
        </authorList>
    </citation>
    <scope>NUCLEOTIDE SEQUENCE [LARGE SCALE GENOMIC DNA]</scope>
    <source>
        <strain evidence="2 3">5B73C</strain>
    </source>
</reference>
<protein>
    <submittedName>
        <fullName evidence="2">Helix-turn-helix domain-containing protein</fullName>
    </submittedName>
</protein>
<keyword evidence="3" id="KW-1185">Reference proteome</keyword>
<dbReference type="Gene3D" id="1.10.10.2840">
    <property type="entry name" value="PucR C-terminal helix-turn-helix domain"/>
    <property type="match status" value="1"/>
</dbReference>
<accession>A0ABU5CAV7</accession>
<dbReference type="Pfam" id="PF13556">
    <property type="entry name" value="HTH_30"/>
    <property type="match status" value="1"/>
</dbReference>